<evidence type="ECO:0000256" key="2">
    <source>
        <dbReference type="ARBA" id="ARBA00001946"/>
    </source>
</evidence>
<evidence type="ECO:0000256" key="3">
    <source>
        <dbReference type="ARBA" id="ARBA00022723"/>
    </source>
</evidence>
<dbReference type="Pfam" id="PF00459">
    <property type="entry name" value="Inositol_P"/>
    <property type="match status" value="1"/>
</dbReference>
<feature type="binding site" evidence="6">
    <location>
        <position position="86"/>
    </location>
    <ligand>
        <name>Mg(2+)</name>
        <dbReference type="ChEBI" id="CHEBI:18420"/>
        <label>1</label>
        <note>catalytic</note>
    </ligand>
</feature>
<feature type="binding site" evidence="6">
    <location>
        <position position="89"/>
    </location>
    <ligand>
        <name>Mg(2+)</name>
        <dbReference type="ChEBI" id="CHEBI:18420"/>
        <label>1</label>
        <note>catalytic</note>
    </ligand>
</feature>
<keyword evidence="3 6" id="KW-0479">Metal-binding</keyword>
<comment type="cofactor">
    <cofactor evidence="2 6 7">
        <name>Mg(2+)</name>
        <dbReference type="ChEBI" id="CHEBI:18420"/>
    </cofactor>
</comment>
<dbReference type="PATRIC" id="fig|1307839.3.peg.3320"/>
<name>A0A0S2I3M2_9BACT</name>
<dbReference type="PANTHER" id="PTHR20854:SF4">
    <property type="entry name" value="INOSITOL-1-MONOPHOSPHATASE-RELATED"/>
    <property type="match status" value="1"/>
</dbReference>
<keyword evidence="5 6" id="KW-0460">Magnesium</keyword>
<dbReference type="PRINTS" id="PR01959">
    <property type="entry name" value="SBIMPHPHTASE"/>
</dbReference>
<dbReference type="PRINTS" id="PR00377">
    <property type="entry name" value="IMPHPHTASES"/>
</dbReference>
<dbReference type="PROSITE" id="PS00629">
    <property type="entry name" value="IMP_1"/>
    <property type="match status" value="1"/>
</dbReference>
<evidence type="ECO:0000256" key="5">
    <source>
        <dbReference type="ARBA" id="ARBA00022842"/>
    </source>
</evidence>
<dbReference type="InterPro" id="IPR020583">
    <property type="entry name" value="Inositol_monoP_metal-BS"/>
</dbReference>
<gene>
    <name evidence="8" type="primary">suhB</name>
    <name evidence="8" type="ORF">L21SP5_03158</name>
</gene>
<evidence type="ECO:0000256" key="6">
    <source>
        <dbReference type="PIRSR" id="PIRSR600760-2"/>
    </source>
</evidence>
<evidence type="ECO:0000256" key="4">
    <source>
        <dbReference type="ARBA" id="ARBA00022801"/>
    </source>
</evidence>
<sequence>MKTLETIKTPLLELIKTTGNFIRDEKGKIKEQQIDDKAHNSFVTYVDKKAESMLVEGLQKLIPGSGFIAEEGTAGESESDWRWIIDPLDGTTNYIHDIYPVAVSVALQHKQQTVAGVVYEVGHDELFYAFEDEQAMLNGKPIHTSTHKKMPDSLYATGFPYYDYKRLPNYMKVLDYMMQNTRGIRRHGSAATDLVYVACGRFDAFFEYSLSPWDVAAGAYIVQKAGGIVTDFKGGNNYLFGEEIIATNSFLAKATQSVVDEKMN</sequence>
<comment type="similarity">
    <text evidence="7">Belongs to the inositol monophosphatase superfamily.</text>
</comment>
<reference evidence="8 9" key="1">
    <citation type="submission" date="2015-11" db="EMBL/GenBank/DDBJ databases">
        <title>Description and complete genome sequence of a novel strain predominating in hypersaline microbial mats and representing a new family of the Bacteriodetes phylum.</title>
        <authorList>
            <person name="Spring S."/>
            <person name="Bunk B."/>
            <person name="Sproer C."/>
            <person name="Klenk H.-P."/>
        </authorList>
    </citation>
    <scope>NUCLEOTIDE SEQUENCE [LARGE SCALE GENOMIC DNA]</scope>
    <source>
        <strain evidence="8 9">L21-Spi-D4</strain>
    </source>
</reference>
<keyword evidence="4 7" id="KW-0378">Hydrolase</keyword>
<accession>A0A0S2I3M2</accession>
<protein>
    <recommendedName>
        <fullName evidence="7">Inositol-1-monophosphatase</fullName>
        <ecNumber evidence="7">3.1.3.25</ecNumber>
    </recommendedName>
</protein>
<evidence type="ECO:0000256" key="7">
    <source>
        <dbReference type="RuleBase" id="RU364068"/>
    </source>
</evidence>
<evidence type="ECO:0000313" key="9">
    <source>
        <dbReference type="Proteomes" id="UP000064893"/>
    </source>
</evidence>
<dbReference type="STRING" id="1307839.L21SP5_03158"/>
<evidence type="ECO:0000256" key="1">
    <source>
        <dbReference type="ARBA" id="ARBA00001033"/>
    </source>
</evidence>
<feature type="binding site" evidence="6">
    <location>
        <position position="70"/>
    </location>
    <ligand>
        <name>Mg(2+)</name>
        <dbReference type="ChEBI" id="CHEBI:18420"/>
        <label>1</label>
        <note>catalytic</note>
    </ligand>
</feature>
<dbReference type="GO" id="GO:0046872">
    <property type="term" value="F:metal ion binding"/>
    <property type="evidence" value="ECO:0007669"/>
    <property type="project" value="UniProtKB-KW"/>
</dbReference>
<dbReference type="SUPFAM" id="SSF56655">
    <property type="entry name" value="Carbohydrate phosphatase"/>
    <property type="match status" value="1"/>
</dbReference>
<dbReference type="Proteomes" id="UP000064893">
    <property type="component" value="Chromosome"/>
</dbReference>
<dbReference type="PANTHER" id="PTHR20854">
    <property type="entry name" value="INOSITOL MONOPHOSPHATASE"/>
    <property type="match status" value="1"/>
</dbReference>
<dbReference type="GO" id="GO:0006020">
    <property type="term" value="P:inositol metabolic process"/>
    <property type="evidence" value="ECO:0007669"/>
    <property type="project" value="TreeGrafter"/>
</dbReference>
<feature type="binding site" evidence="6">
    <location>
        <position position="88"/>
    </location>
    <ligand>
        <name>Mg(2+)</name>
        <dbReference type="ChEBI" id="CHEBI:18420"/>
        <label>1</label>
        <note>catalytic</note>
    </ligand>
</feature>
<dbReference type="AlphaFoldDB" id="A0A0S2I3M2"/>
<proteinExistence type="inferred from homology"/>
<keyword evidence="9" id="KW-1185">Reference proteome</keyword>
<dbReference type="InterPro" id="IPR022337">
    <property type="entry name" value="Inositol_monophosphatase_SuhB"/>
</dbReference>
<dbReference type="FunFam" id="3.30.540.10:FF:000003">
    <property type="entry name" value="Inositol-1-monophosphatase"/>
    <property type="match status" value="1"/>
</dbReference>
<organism evidence="8 9">
    <name type="scientific">Salinivirga cyanobacteriivorans</name>
    <dbReference type="NCBI Taxonomy" id="1307839"/>
    <lineage>
        <taxon>Bacteria</taxon>
        <taxon>Pseudomonadati</taxon>
        <taxon>Bacteroidota</taxon>
        <taxon>Bacteroidia</taxon>
        <taxon>Bacteroidales</taxon>
        <taxon>Salinivirgaceae</taxon>
        <taxon>Salinivirga</taxon>
    </lineage>
</organism>
<dbReference type="RefSeq" id="WP_057954124.1">
    <property type="nucleotide sequence ID" value="NZ_CP013118.1"/>
</dbReference>
<dbReference type="CDD" id="cd01639">
    <property type="entry name" value="IMPase"/>
    <property type="match status" value="1"/>
</dbReference>
<dbReference type="Gene3D" id="3.30.540.10">
    <property type="entry name" value="Fructose-1,6-Bisphosphatase, subunit A, domain 1"/>
    <property type="match status" value="1"/>
</dbReference>
<dbReference type="InterPro" id="IPR000760">
    <property type="entry name" value="Inositol_monophosphatase-like"/>
</dbReference>
<dbReference type="InterPro" id="IPR033942">
    <property type="entry name" value="IMPase"/>
</dbReference>
<dbReference type="OrthoDB" id="9772456at2"/>
<dbReference type="EMBL" id="CP013118">
    <property type="protein sequence ID" value="ALO16773.1"/>
    <property type="molecule type" value="Genomic_DNA"/>
</dbReference>
<dbReference type="GO" id="GO:0007165">
    <property type="term" value="P:signal transduction"/>
    <property type="evidence" value="ECO:0007669"/>
    <property type="project" value="TreeGrafter"/>
</dbReference>
<dbReference type="GO" id="GO:0008934">
    <property type="term" value="F:inositol monophosphate 1-phosphatase activity"/>
    <property type="evidence" value="ECO:0007669"/>
    <property type="project" value="InterPro"/>
</dbReference>
<dbReference type="EC" id="3.1.3.25" evidence="7"/>
<feature type="binding site" evidence="6">
    <location>
        <position position="214"/>
    </location>
    <ligand>
        <name>Mg(2+)</name>
        <dbReference type="ChEBI" id="CHEBI:18420"/>
        <label>1</label>
        <note>catalytic</note>
    </ligand>
</feature>
<dbReference type="Gene3D" id="3.40.190.80">
    <property type="match status" value="1"/>
</dbReference>
<comment type="catalytic activity">
    <reaction evidence="1 7">
        <text>a myo-inositol phosphate + H2O = myo-inositol + phosphate</text>
        <dbReference type="Rhea" id="RHEA:24056"/>
        <dbReference type="ChEBI" id="CHEBI:15377"/>
        <dbReference type="ChEBI" id="CHEBI:17268"/>
        <dbReference type="ChEBI" id="CHEBI:43474"/>
        <dbReference type="ChEBI" id="CHEBI:84139"/>
        <dbReference type="EC" id="3.1.3.25"/>
    </reaction>
</comment>
<evidence type="ECO:0000313" key="8">
    <source>
        <dbReference type="EMBL" id="ALO16773.1"/>
    </source>
</evidence>
<dbReference type="KEGG" id="blq:L21SP5_03158"/>